<evidence type="ECO:0000313" key="2">
    <source>
        <dbReference type="Proteomes" id="UP000564378"/>
    </source>
</evidence>
<dbReference type="Pfam" id="PF16162">
    <property type="entry name" value="KwaB"/>
    <property type="match status" value="1"/>
</dbReference>
<evidence type="ECO:0000313" key="1">
    <source>
        <dbReference type="EMBL" id="MBC2776498.1"/>
    </source>
</evidence>
<organism evidence="1 2">
    <name type="scientific">Parasphingopyxis marina</name>
    <dbReference type="NCBI Taxonomy" id="2761622"/>
    <lineage>
        <taxon>Bacteria</taxon>
        <taxon>Pseudomonadati</taxon>
        <taxon>Pseudomonadota</taxon>
        <taxon>Alphaproteobacteria</taxon>
        <taxon>Sphingomonadales</taxon>
        <taxon>Sphingomonadaceae</taxon>
        <taxon>Parasphingopyxis</taxon>
    </lineage>
</organism>
<reference evidence="1 2" key="1">
    <citation type="submission" date="2020-08" db="EMBL/GenBank/DDBJ databases">
        <title>Draft genome sequence of Parasphingopyxis sp. GrpM-11.</title>
        <authorList>
            <person name="Oh J."/>
            <person name="Roh D.-H."/>
        </authorList>
    </citation>
    <scope>NUCLEOTIDE SEQUENCE [LARGE SCALE GENOMIC DNA]</scope>
    <source>
        <strain evidence="1 2">GrpM-11</strain>
    </source>
</reference>
<proteinExistence type="predicted"/>
<dbReference type="EMBL" id="JACJVJ010000001">
    <property type="protein sequence ID" value="MBC2776498.1"/>
    <property type="molecule type" value="Genomic_DNA"/>
</dbReference>
<sequence length="286" mass="32509">MGNLYGLIGPRGIAEVRLMQVDGAVQQSLNDLFPIYEEQFLEGIEETVGFDGGYNPDQHQIVDMPMIEEMGDVVQQIAQGAIGRDPFRPNETPIEDIRALVWCPEEVANERYLVQNFTRAQALTRKAPLFFNGETFSKLEEPSLLIAPKIDAIMQRGHVQFKKFNVLKQVFNLFEIYREATDADIIAFADNHPVDLGNLEDFCENANQTARKLIFSISRAGVIAERPAQDVQELAAQMELEIQVERGRIVLPEGRDLITVLKFLDNGIYRSPITNDRWMANSRRRL</sequence>
<name>A0A842HRQ8_9SPHN</name>
<dbReference type="RefSeq" id="WP_185799777.1">
    <property type="nucleotide sequence ID" value="NZ_JACJVJ010000001.1"/>
</dbReference>
<dbReference type="Proteomes" id="UP000564378">
    <property type="component" value="Unassembled WGS sequence"/>
</dbReference>
<dbReference type="AlphaFoldDB" id="A0A842HRQ8"/>
<gene>
    <name evidence="1" type="ORF">H6P80_02570</name>
</gene>
<comment type="caution">
    <text evidence="1">The sequence shown here is derived from an EMBL/GenBank/DDBJ whole genome shotgun (WGS) entry which is preliminary data.</text>
</comment>
<protein>
    <submittedName>
        <fullName evidence="1">DUF4868 domain-containing protein</fullName>
    </submittedName>
</protein>
<keyword evidence="2" id="KW-1185">Reference proteome</keyword>
<accession>A0A842HRQ8</accession>
<dbReference type="InterPro" id="IPR032359">
    <property type="entry name" value="KwaB-like"/>
</dbReference>